<dbReference type="HOGENOM" id="CLU_1301333_0_0_1"/>
<name>G7K0P1_MEDTR</name>
<evidence type="ECO:0000313" key="4">
    <source>
        <dbReference type="EnsemblPlants" id="AET01026"/>
    </source>
</evidence>
<keyword evidence="1" id="KW-1133">Transmembrane helix</keyword>
<dbReference type="EnsemblPlants" id="AET01026">
    <property type="protein sequence ID" value="AET01026"/>
    <property type="gene ID" value="MTR_5g098630"/>
</dbReference>
<evidence type="ECO:0000256" key="1">
    <source>
        <dbReference type="SAM" id="Phobius"/>
    </source>
</evidence>
<dbReference type="PANTHER" id="PTHR34947">
    <property type="entry name" value="TRANSMEMBRANE PROTEIN"/>
    <property type="match status" value="1"/>
</dbReference>
<sequence>MAYLVQILRKFLLPFYLFFVLFVLPLLLSQFFEPLHMQYYFNFCMIEKSYMFILVNVLVAFIILYSTLFNASSTTTHDSIEHVVNNDGGGQWLEYIASESANDAENVTESESTKEEEKTLMISYEPDKMMISDAKEDKEEENSLMIIDEDHETQELNKKCEDFIKKMKAKFCSEARAYYYGYHHKSLVLVN</sequence>
<dbReference type="Gramene" id="rna33796">
    <property type="protein sequence ID" value="RHN58179.1"/>
    <property type="gene ID" value="gene33796"/>
</dbReference>
<evidence type="ECO:0000313" key="3">
    <source>
        <dbReference type="EMBL" id="RHN58179.1"/>
    </source>
</evidence>
<dbReference type="KEGG" id="mtr:11421784"/>
<dbReference type="AlphaFoldDB" id="G7K0P1"/>
<evidence type="ECO:0000313" key="2">
    <source>
        <dbReference type="EMBL" id="AET01026.1"/>
    </source>
</evidence>
<feature type="transmembrane region" description="Helical" evidence="1">
    <location>
        <begin position="12"/>
        <end position="32"/>
    </location>
</feature>
<evidence type="ECO:0000313" key="5">
    <source>
        <dbReference type="Proteomes" id="UP000002051"/>
    </source>
</evidence>
<dbReference type="Proteomes" id="UP000265566">
    <property type="component" value="Chromosome 5"/>
</dbReference>
<gene>
    <name evidence="4" type="primary">11421784</name>
    <name evidence="2" type="ordered locus">MTR_5g098630</name>
    <name evidence="3" type="ORF">MtrunA17_Chr5g0448321</name>
</gene>
<dbReference type="PaxDb" id="3880-AET01026"/>
<dbReference type="Proteomes" id="UP000002051">
    <property type="component" value="Chromosome 5"/>
</dbReference>
<feature type="transmembrane region" description="Helical" evidence="1">
    <location>
        <begin position="52"/>
        <end position="71"/>
    </location>
</feature>
<dbReference type="EMBL" id="PSQE01000005">
    <property type="protein sequence ID" value="RHN58179.1"/>
    <property type="molecule type" value="Genomic_DNA"/>
</dbReference>
<keyword evidence="1" id="KW-0472">Membrane</keyword>
<dbReference type="PANTHER" id="PTHR34947:SF3">
    <property type="entry name" value="TRANSMEMBRANE PROTEIN"/>
    <property type="match status" value="1"/>
</dbReference>
<proteinExistence type="predicted"/>
<dbReference type="OrthoDB" id="1727102at2759"/>
<reference evidence="2 5" key="1">
    <citation type="journal article" date="2011" name="Nature">
        <title>The Medicago genome provides insight into the evolution of rhizobial symbioses.</title>
        <authorList>
            <person name="Young N.D."/>
            <person name="Debelle F."/>
            <person name="Oldroyd G.E."/>
            <person name="Geurts R."/>
            <person name="Cannon S.B."/>
            <person name="Udvardi M.K."/>
            <person name="Benedito V.A."/>
            <person name="Mayer K.F."/>
            <person name="Gouzy J."/>
            <person name="Schoof H."/>
            <person name="Van de Peer Y."/>
            <person name="Proost S."/>
            <person name="Cook D.R."/>
            <person name="Meyers B.C."/>
            <person name="Spannagl M."/>
            <person name="Cheung F."/>
            <person name="De Mita S."/>
            <person name="Krishnakumar V."/>
            <person name="Gundlach H."/>
            <person name="Zhou S."/>
            <person name="Mudge J."/>
            <person name="Bharti A.K."/>
            <person name="Murray J.D."/>
            <person name="Naoumkina M.A."/>
            <person name="Rosen B."/>
            <person name="Silverstein K.A."/>
            <person name="Tang H."/>
            <person name="Rombauts S."/>
            <person name="Zhao P.X."/>
            <person name="Zhou P."/>
            <person name="Barbe V."/>
            <person name="Bardou P."/>
            <person name="Bechner M."/>
            <person name="Bellec A."/>
            <person name="Berger A."/>
            <person name="Berges H."/>
            <person name="Bidwell S."/>
            <person name="Bisseling T."/>
            <person name="Choisne N."/>
            <person name="Couloux A."/>
            <person name="Denny R."/>
            <person name="Deshpande S."/>
            <person name="Dai X."/>
            <person name="Doyle J.J."/>
            <person name="Dudez A.M."/>
            <person name="Farmer A.D."/>
            <person name="Fouteau S."/>
            <person name="Franken C."/>
            <person name="Gibelin C."/>
            <person name="Gish J."/>
            <person name="Goldstein S."/>
            <person name="Gonzalez A.J."/>
            <person name="Green P.J."/>
            <person name="Hallab A."/>
            <person name="Hartog M."/>
            <person name="Hua A."/>
            <person name="Humphray S.J."/>
            <person name="Jeong D.H."/>
            <person name="Jing Y."/>
            <person name="Jocker A."/>
            <person name="Kenton S.M."/>
            <person name="Kim D.J."/>
            <person name="Klee K."/>
            <person name="Lai H."/>
            <person name="Lang C."/>
            <person name="Lin S."/>
            <person name="Macmil S.L."/>
            <person name="Magdelenat G."/>
            <person name="Matthews L."/>
            <person name="McCorrison J."/>
            <person name="Monaghan E.L."/>
            <person name="Mun J.H."/>
            <person name="Najar F.Z."/>
            <person name="Nicholson C."/>
            <person name="Noirot C."/>
            <person name="O'Bleness M."/>
            <person name="Paule C.R."/>
            <person name="Poulain J."/>
            <person name="Prion F."/>
            <person name="Qin B."/>
            <person name="Qu C."/>
            <person name="Retzel E.F."/>
            <person name="Riddle C."/>
            <person name="Sallet E."/>
            <person name="Samain S."/>
            <person name="Samson N."/>
            <person name="Sanders I."/>
            <person name="Saurat O."/>
            <person name="Scarpelli C."/>
            <person name="Schiex T."/>
            <person name="Segurens B."/>
            <person name="Severin A.J."/>
            <person name="Sherrier D.J."/>
            <person name="Shi R."/>
            <person name="Sims S."/>
            <person name="Singer S.R."/>
            <person name="Sinharoy S."/>
            <person name="Sterck L."/>
            <person name="Viollet A."/>
            <person name="Wang B.B."/>
            <person name="Wang K."/>
            <person name="Wang M."/>
            <person name="Wang X."/>
            <person name="Warfsmann J."/>
            <person name="Weissenbach J."/>
            <person name="White D.D."/>
            <person name="White J.D."/>
            <person name="Wiley G.B."/>
            <person name="Wincker P."/>
            <person name="Xing Y."/>
            <person name="Yang L."/>
            <person name="Yao Z."/>
            <person name="Ying F."/>
            <person name="Zhai J."/>
            <person name="Zhou L."/>
            <person name="Zuber A."/>
            <person name="Denarie J."/>
            <person name="Dixon R.A."/>
            <person name="May G.D."/>
            <person name="Schwartz D.C."/>
            <person name="Rogers J."/>
            <person name="Quetier F."/>
            <person name="Town C.D."/>
            <person name="Roe B.A."/>
        </authorList>
    </citation>
    <scope>NUCLEOTIDE SEQUENCE [LARGE SCALE GENOMIC DNA]</scope>
    <source>
        <strain evidence="2">A17</strain>
        <strain evidence="4 5">cv. Jemalong A17</strain>
    </source>
</reference>
<keyword evidence="1 2" id="KW-0812">Transmembrane</keyword>
<accession>G7K0P1</accession>
<evidence type="ECO:0000313" key="6">
    <source>
        <dbReference type="Proteomes" id="UP000265566"/>
    </source>
</evidence>
<dbReference type="EMBL" id="CM001221">
    <property type="protein sequence ID" value="AET01026.1"/>
    <property type="molecule type" value="Genomic_DNA"/>
</dbReference>
<reference evidence="6" key="4">
    <citation type="journal article" date="2018" name="Nat. Plants">
        <title>Whole-genome landscape of Medicago truncatula symbiotic genes.</title>
        <authorList>
            <person name="Pecrix Y."/>
            <person name="Staton S.E."/>
            <person name="Sallet E."/>
            <person name="Lelandais-Briere C."/>
            <person name="Moreau S."/>
            <person name="Carrere S."/>
            <person name="Blein T."/>
            <person name="Jardinaud M.F."/>
            <person name="Latrasse D."/>
            <person name="Zouine M."/>
            <person name="Zahm M."/>
            <person name="Kreplak J."/>
            <person name="Mayjonade B."/>
            <person name="Satge C."/>
            <person name="Perez M."/>
            <person name="Cauet S."/>
            <person name="Marande W."/>
            <person name="Chantry-Darmon C."/>
            <person name="Lopez-Roques C."/>
            <person name="Bouchez O."/>
            <person name="Berard A."/>
            <person name="Debelle F."/>
            <person name="Munos S."/>
            <person name="Bendahmane A."/>
            <person name="Berges H."/>
            <person name="Niebel A."/>
            <person name="Buitink J."/>
            <person name="Frugier F."/>
            <person name="Benhamed M."/>
            <person name="Crespi M."/>
            <person name="Gouzy J."/>
            <person name="Gamas P."/>
        </authorList>
    </citation>
    <scope>NUCLEOTIDE SEQUENCE [LARGE SCALE GENOMIC DNA]</scope>
    <source>
        <strain evidence="6">cv. Jemalong A17</strain>
    </source>
</reference>
<reference evidence="2 5" key="2">
    <citation type="journal article" date="2014" name="BMC Genomics">
        <title>An improved genome release (version Mt4.0) for the model legume Medicago truncatula.</title>
        <authorList>
            <person name="Tang H."/>
            <person name="Krishnakumar V."/>
            <person name="Bidwell S."/>
            <person name="Rosen B."/>
            <person name="Chan A."/>
            <person name="Zhou S."/>
            <person name="Gentzbittel L."/>
            <person name="Childs K.L."/>
            <person name="Yandell M."/>
            <person name="Gundlach H."/>
            <person name="Mayer K.F."/>
            <person name="Schwartz D.C."/>
            <person name="Town C.D."/>
        </authorList>
    </citation>
    <scope>GENOME REANNOTATION</scope>
    <source>
        <strain evidence="4 5">cv. Jemalong A17</strain>
    </source>
</reference>
<keyword evidence="5" id="KW-1185">Reference proteome</keyword>
<reference evidence="3" key="5">
    <citation type="journal article" date="2018" name="Nat. Plants">
        <title>Whole-genome landscape of Medicago truncatula symbiotic genes.</title>
        <authorList>
            <person name="Pecrix Y."/>
            <person name="Gamas P."/>
            <person name="Carrere S."/>
        </authorList>
    </citation>
    <scope>NUCLEOTIDE SEQUENCE</scope>
    <source>
        <tissue evidence="3">Leaves</tissue>
    </source>
</reference>
<protein>
    <submittedName>
        <fullName evidence="2">Transmembrane protein, putative</fullName>
    </submittedName>
</protein>
<reference evidence="4" key="3">
    <citation type="submission" date="2015-04" db="UniProtKB">
        <authorList>
            <consortium name="EnsemblPlants"/>
        </authorList>
    </citation>
    <scope>IDENTIFICATION</scope>
    <source>
        <strain evidence="4">cv. Jemalong A17</strain>
    </source>
</reference>
<organism evidence="2 5">
    <name type="scientific">Medicago truncatula</name>
    <name type="common">Barrel medic</name>
    <name type="synonym">Medicago tribuloides</name>
    <dbReference type="NCBI Taxonomy" id="3880"/>
    <lineage>
        <taxon>Eukaryota</taxon>
        <taxon>Viridiplantae</taxon>
        <taxon>Streptophyta</taxon>
        <taxon>Embryophyta</taxon>
        <taxon>Tracheophyta</taxon>
        <taxon>Spermatophyta</taxon>
        <taxon>Magnoliopsida</taxon>
        <taxon>eudicotyledons</taxon>
        <taxon>Gunneridae</taxon>
        <taxon>Pentapetalae</taxon>
        <taxon>rosids</taxon>
        <taxon>fabids</taxon>
        <taxon>Fabales</taxon>
        <taxon>Fabaceae</taxon>
        <taxon>Papilionoideae</taxon>
        <taxon>50 kb inversion clade</taxon>
        <taxon>NPAAA clade</taxon>
        <taxon>Hologalegina</taxon>
        <taxon>IRL clade</taxon>
        <taxon>Trifolieae</taxon>
        <taxon>Medicago</taxon>
    </lineage>
</organism>